<proteinExistence type="predicted"/>
<organism evidence="1 2">
    <name type="scientific">Botryotinia fuckeliana (strain T4)</name>
    <name type="common">Noble rot fungus</name>
    <name type="synonym">Botrytis cinerea</name>
    <dbReference type="NCBI Taxonomy" id="999810"/>
    <lineage>
        <taxon>Eukaryota</taxon>
        <taxon>Fungi</taxon>
        <taxon>Dikarya</taxon>
        <taxon>Ascomycota</taxon>
        <taxon>Pezizomycotina</taxon>
        <taxon>Leotiomycetes</taxon>
        <taxon>Helotiales</taxon>
        <taxon>Sclerotiniaceae</taxon>
        <taxon>Botrytis</taxon>
    </lineage>
</organism>
<evidence type="ECO:0000313" key="2">
    <source>
        <dbReference type="Proteomes" id="UP000008177"/>
    </source>
</evidence>
<sequence>MHPLYKRMKSHHIINNIRTRYNNPVSTPDIGKK</sequence>
<gene>
    <name evidence="1" type="ORF">BofuT4_uP042660.1</name>
</gene>
<accession>G2Y1W5</accession>
<dbReference type="HOGENOM" id="CLU_3384660_0_0_1"/>
<protein>
    <submittedName>
        <fullName evidence="1">Uncharacterized protein</fullName>
    </submittedName>
</protein>
<dbReference type="InParanoid" id="G2Y1W5"/>
<dbReference type="Proteomes" id="UP000008177">
    <property type="component" value="Unplaced contigs"/>
</dbReference>
<dbReference type="EMBL" id="FQ790282">
    <property type="protein sequence ID" value="CCD46655.1"/>
    <property type="molecule type" value="Genomic_DNA"/>
</dbReference>
<dbReference type="AlphaFoldDB" id="G2Y1W5"/>
<evidence type="ECO:0000313" key="1">
    <source>
        <dbReference type="EMBL" id="CCD46655.1"/>
    </source>
</evidence>
<name>G2Y1W5_BOTF4</name>
<reference evidence="2" key="1">
    <citation type="journal article" date="2011" name="PLoS Genet.">
        <title>Genomic analysis of the necrotrophic fungal pathogens Sclerotinia sclerotiorum and Botrytis cinerea.</title>
        <authorList>
            <person name="Amselem J."/>
            <person name="Cuomo C.A."/>
            <person name="van Kan J.A."/>
            <person name="Viaud M."/>
            <person name="Benito E.P."/>
            <person name="Couloux A."/>
            <person name="Coutinho P.M."/>
            <person name="de Vries R.P."/>
            <person name="Dyer P.S."/>
            <person name="Fillinger S."/>
            <person name="Fournier E."/>
            <person name="Gout L."/>
            <person name="Hahn M."/>
            <person name="Kohn L."/>
            <person name="Lapalu N."/>
            <person name="Plummer K.M."/>
            <person name="Pradier J.M."/>
            <person name="Quevillon E."/>
            <person name="Sharon A."/>
            <person name="Simon A."/>
            <person name="ten Have A."/>
            <person name="Tudzynski B."/>
            <person name="Tudzynski P."/>
            <person name="Wincker P."/>
            <person name="Andrew M."/>
            <person name="Anthouard V."/>
            <person name="Beever R.E."/>
            <person name="Beffa R."/>
            <person name="Benoit I."/>
            <person name="Bouzid O."/>
            <person name="Brault B."/>
            <person name="Chen Z."/>
            <person name="Choquer M."/>
            <person name="Collemare J."/>
            <person name="Cotton P."/>
            <person name="Danchin E.G."/>
            <person name="Da Silva C."/>
            <person name="Gautier A."/>
            <person name="Giraud C."/>
            <person name="Giraud T."/>
            <person name="Gonzalez C."/>
            <person name="Grossetete S."/>
            <person name="Guldener U."/>
            <person name="Henrissat B."/>
            <person name="Howlett B.J."/>
            <person name="Kodira C."/>
            <person name="Kretschmer M."/>
            <person name="Lappartient A."/>
            <person name="Leroch M."/>
            <person name="Levis C."/>
            <person name="Mauceli E."/>
            <person name="Neuveglise C."/>
            <person name="Oeser B."/>
            <person name="Pearson M."/>
            <person name="Poulain J."/>
            <person name="Poussereau N."/>
            <person name="Quesneville H."/>
            <person name="Rascle C."/>
            <person name="Schumacher J."/>
            <person name="Segurens B."/>
            <person name="Sexton A."/>
            <person name="Silva E."/>
            <person name="Sirven C."/>
            <person name="Soanes D.M."/>
            <person name="Talbot N.J."/>
            <person name="Templeton M."/>
            <person name="Yandava C."/>
            <person name="Yarden O."/>
            <person name="Zeng Q."/>
            <person name="Rollins J.A."/>
            <person name="Lebrun M.H."/>
            <person name="Dickman M."/>
        </authorList>
    </citation>
    <scope>NUCLEOTIDE SEQUENCE [LARGE SCALE GENOMIC DNA]</scope>
    <source>
        <strain evidence="2">T4</strain>
    </source>
</reference>